<dbReference type="EMBL" id="QGMF01000048">
    <property type="protein sequence ID" value="TVY20606.1"/>
    <property type="molecule type" value="Genomic_DNA"/>
</dbReference>
<dbReference type="InterPro" id="IPR003121">
    <property type="entry name" value="SWIB_MDM2_domain"/>
</dbReference>
<evidence type="ECO:0000256" key="3">
    <source>
        <dbReference type="ARBA" id="ARBA00023002"/>
    </source>
</evidence>
<feature type="compositionally biased region" description="Low complexity" evidence="4">
    <location>
        <begin position="12"/>
        <end position="25"/>
    </location>
</feature>
<dbReference type="Pfam" id="PF00106">
    <property type="entry name" value="adh_short"/>
    <property type="match status" value="1"/>
</dbReference>
<dbReference type="Gene3D" id="1.10.245.10">
    <property type="entry name" value="SWIB/MDM2 domain"/>
    <property type="match status" value="1"/>
</dbReference>
<dbReference type="PRINTS" id="PR00081">
    <property type="entry name" value="GDHRDH"/>
</dbReference>
<evidence type="ECO:0000256" key="4">
    <source>
        <dbReference type="SAM" id="MobiDB-lite"/>
    </source>
</evidence>
<dbReference type="PANTHER" id="PTHR43008">
    <property type="entry name" value="BENZIL REDUCTASE"/>
    <property type="match status" value="1"/>
</dbReference>
<feature type="region of interest" description="Disordered" evidence="4">
    <location>
        <begin position="138"/>
        <end position="169"/>
    </location>
</feature>
<dbReference type="Proteomes" id="UP000469559">
    <property type="component" value="Unassembled WGS sequence"/>
</dbReference>
<feature type="compositionally biased region" description="Basic and acidic residues" evidence="4">
    <location>
        <begin position="27"/>
        <end position="41"/>
    </location>
</feature>
<dbReference type="CDD" id="cd05233">
    <property type="entry name" value="SDR_c"/>
    <property type="match status" value="1"/>
</dbReference>
<evidence type="ECO:0000256" key="2">
    <source>
        <dbReference type="ARBA" id="ARBA00022857"/>
    </source>
</evidence>
<keyword evidence="2" id="KW-0521">NADP</keyword>
<evidence type="ECO:0000256" key="1">
    <source>
        <dbReference type="ARBA" id="ARBA00006484"/>
    </source>
</evidence>
<protein>
    <submittedName>
        <fullName evidence="6">SWI/SNF and RSC complexes subunit ssr3</fullName>
    </submittedName>
</protein>
<sequence>MVGPHPQNQLTAAQMQAQQQAQAQASDRAKLRSRKPTDKNMPDGVEECIIGDGVQRYRDLREIERRLDATMTRKRLDLQDSVNRNVKRYRTLRVWVSNTVEDQPWQADTLDVDAFDFSTNMDSSYRVKIEGRLLDADDEYLDSDDSDDEDGDTEMAEDGQEKKKKDKAPTKKYKLSHFFKAMTVDFDNRNKAKDGADQSVEWKKPVVAANSANLPNAADFDQLEFKRGGDDNINITINLVRDENPERYTVSPALAEILDTQEATRAEAVMGIYEYIKANGLQEDDEKRSFDCDDRLKAVWKHFLMQVYRGGEVNKYDSQVLSREKGYIPYLPDVVMQHMTSLEPVKLAYTIRVDKEFHENPQPTIYDVQVLVDDPLRAALMSYLQNPTYAQNLLDIADLNERVAVLIQKIGNSKSKHGFFDALSKNPTEFIARWLSSQKRDLDIISGEAARGISEDAKGDEWRRGGKDGIWGSENVRESVNLIVGAKNQPVLAHRASPQSFKSFKTYDFDAKISPTSQDFNCFQHLKITCHHLIHKPKPQTQSYPTISLLSRAHSTRTRTSTTPKMSSPAPHPVFSPSNLAVITGGASGIGLALAQKCASYDMNVLICDINAANLKAAKDVIKGKGKVKTVELDVSKLEEYEKVKSVVEKEFDGRISLLALNAGTTSRGTWDDSAYFARILNTNLFGVINGLNTLLPLATTHSTASNPTSIIITGSKQGITNPPGNPAYNASKAAVRTLAEHLSFDLSRSTPTTSVHLLVPGWTFTGMTGNGRSVGEEAQTQREKPEGAWTAEQVVGYLEARMGEGKFYVICPDNDVSESVDRKRIAWATNDLLTGRPPLTRWREDYAKEAEEWMAGQD</sequence>
<proteinExistence type="inferred from homology"/>
<dbReference type="GO" id="GO:0050664">
    <property type="term" value="F:oxidoreductase activity, acting on NAD(P)H, oxygen as acceptor"/>
    <property type="evidence" value="ECO:0007669"/>
    <property type="project" value="TreeGrafter"/>
</dbReference>
<comment type="similarity">
    <text evidence="1">Belongs to the short-chain dehydrogenases/reductases (SDR) family.</text>
</comment>
<name>A0A8T9BMN0_9HELO</name>
<keyword evidence="3" id="KW-0560">Oxidoreductase</keyword>
<reference evidence="6 7" key="1">
    <citation type="submission" date="2018-05" db="EMBL/GenBank/DDBJ databases">
        <title>Whole genome sequencing for identification of molecular markers to develop diagnostic detection tools for the regulated plant pathogen Lachnellula willkommii.</title>
        <authorList>
            <person name="Giroux E."/>
            <person name="Bilodeau G."/>
        </authorList>
    </citation>
    <scope>NUCLEOTIDE SEQUENCE [LARGE SCALE GENOMIC DNA]</scope>
    <source>
        <strain evidence="6 7">CBS 203.66</strain>
    </source>
</reference>
<comment type="caution">
    <text evidence="6">The sequence shown here is derived from an EMBL/GenBank/DDBJ whole genome shotgun (WGS) entry which is preliminary data.</text>
</comment>
<evidence type="ECO:0000313" key="6">
    <source>
        <dbReference type="EMBL" id="TVY20606.1"/>
    </source>
</evidence>
<dbReference type="CDD" id="cd10568">
    <property type="entry name" value="SWIB_like"/>
    <property type="match status" value="1"/>
</dbReference>
<feature type="compositionally biased region" description="Acidic residues" evidence="4">
    <location>
        <begin position="138"/>
        <end position="158"/>
    </location>
</feature>
<dbReference type="InterPro" id="IPR036885">
    <property type="entry name" value="SWIB_MDM2_dom_sf"/>
</dbReference>
<dbReference type="OrthoDB" id="10263741at2759"/>
<feature type="region of interest" description="Disordered" evidence="4">
    <location>
        <begin position="1"/>
        <end position="45"/>
    </location>
</feature>
<dbReference type="InterPro" id="IPR019835">
    <property type="entry name" value="SWIB_domain"/>
</dbReference>
<dbReference type="PANTHER" id="PTHR43008:SF7">
    <property type="entry name" value="SHORT CHAIN DEHYDROGENASE_REDUCTASE (AFU_ORTHOLOGUE AFUA_2G00830)"/>
    <property type="match status" value="1"/>
</dbReference>
<feature type="non-terminal residue" evidence="6">
    <location>
        <position position="1"/>
    </location>
</feature>
<dbReference type="Pfam" id="PF02201">
    <property type="entry name" value="SWIB"/>
    <property type="match status" value="1"/>
</dbReference>
<accession>A0A8T9BMN0</accession>
<feature type="compositionally biased region" description="Basic and acidic residues" evidence="4">
    <location>
        <begin position="159"/>
        <end position="169"/>
    </location>
</feature>
<dbReference type="InterPro" id="IPR002347">
    <property type="entry name" value="SDR_fam"/>
</dbReference>
<dbReference type="PROSITE" id="PS00061">
    <property type="entry name" value="ADH_SHORT"/>
    <property type="match status" value="1"/>
</dbReference>
<gene>
    <name evidence="6" type="primary">ssr3</name>
    <name evidence="6" type="ORF">LARI1_G002408</name>
</gene>
<dbReference type="SUPFAM" id="SSF47592">
    <property type="entry name" value="SWIB/MDM2 domain"/>
    <property type="match status" value="1"/>
</dbReference>
<dbReference type="InterPro" id="IPR020904">
    <property type="entry name" value="Sc_DH/Rdtase_CS"/>
</dbReference>
<dbReference type="SMART" id="SM00151">
    <property type="entry name" value="SWIB"/>
    <property type="match status" value="1"/>
</dbReference>
<dbReference type="GO" id="GO:0016616">
    <property type="term" value="F:oxidoreductase activity, acting on the CH-OH group of donors, NAD or NADP as acceptor"/>
    <property type="evidence" value="ECO:0007669"/>
    <property type="project" value="UniProtKB-ARBA"/>
</dbReference>
<dbReference type="InterPro" id="IPR036291">
    <property type="entry name" value="NAD(P)-bd_dom_sf"/>
</dbReference>
<dbReference type="Gene3D" id="3.40.50.720">
    <property type="entry name" value="NAD(P)-binding Rossmann-like Domain"/>
    <property type="match status" value="1"/>
</dbReference>
<organism evidence="6 7">
    <name type="scientific">Lachnellula arida</name>
    <dbReference type="NCBI Taxonomy" id="1316785"/>
    <lineage>
        <taxon>Eukaryota</taxon>
        <taxon>Fungi</taxon>
        <taxon>Dikarya</taxon>
        <taxon>Ascomycota</taxon>
        <taxon>Pezizomycotina</taxon>
        <taxon>Leotiomycetes</taxon>
        <taxon>Helotiales</taxon>
        <taxon>Lachnaceae</taxon>
        <taxon>Lachnellula</taxon>
    </lineage>
</organism>
<dbReference type="AlphaFoldDB" id="A0A8T9BMN0"/>
<evidence type="ECO:0000259" key="5">
    <source>
        <dbReference type="PROSITE" id="PS51925"/>
    </source>
</evidence>
<dbReference type="SUPFAM" id="SSF51735">
    <property type="entry name" value="NAD(P)-binding Rossmann-fold domains"/>
    <property type="match status" value="1"/>
</dbReference>
<feature type="domain" description="DM2" evidence="5">
    <location>
        <begin position="243"/>
        <end position="323"/>
    </location>
</feature>
<evidence type="ECO:0000313" key="7">
    <source>
        <dbReference type="Proteomes" id="UP000469559"/>
    </source>
</evidence>
<dbReference type="PROSITE" id="PS51925">
    <property type="entry name" value="SWIB_MDM2"/>
    <property type="match status" value="1"/>
</dbReference>
<feature type="compositionally biased region" description="Polar residues" evidence="4">
    <location>
        <begin position="1"/>
        <end position="11"/>
    </location>
</feature>
<keyword evidence="7" id="KW-1185">Reference proteome</keyword>